<feature type="region of interest" description="Disordered" evidence="1">
    <location>
        <begin position="174"/>
        <end position="200"/>
    </location>
</feature>
<feature type="compositionally biased region" description="Acidic residues" evidence="1">
    <location>
        <begin position="178"/>
        <end position="192"/>
    </location>
</feature>
<evidence type="ECO:0000313" key="3">
    <source>
        <dbReference type="Proteomes" id="UP001165289"/>
    </source>
</evidence>
<evidence type="ECO:0000313" key="2">
    <source>
        <dbReference type="EMBL" id="KAI6659867.1"/>
    </source>
</evidence>
<dbReference type="Proteomes" id="UP001165289">
    <property type="component" value="Unassembled WGS sequence"/>
</dbReference>
<keyword evidence="3" id="KW-1185">Reference proteome</keyword>
<evidence type="ECO:0000256" key="1">
    <source>
        <dbReference type="SAM" id="MobiDB-lite"/>
    </source>
</evidence>
<sequence length="233" mass="26475">MKAKCKETAKSSGEICQEFQLCYPQRAQSKNNYFCEARIVEVPRKRVQQNIPQSSFELESTLPSTPYGLFFKDFVIVGDNQDMSDNPKTKILVSLHPANLERGPKVSSGTLNEIIIDTDNELTRLNDGLLITRAKIKKCLIIDEHRRTCKEKLIEGSYSSLECITEISHTVGSLTEESTFDESSDEDEDEDGENTHPDTADNSTINLFVSCLRVRETTWIFILCIQAKSLQRW</sequence>
<name>A0AAV7KEU3_9METZ</name>
<accession>A0AAV7KEU3</accession>
<dbReference type="AlphaFoldDB" id="A0AAV7KEU3"/>
<organism evidence="2 3">
    <name type="scientific">Oopsacas minuta</name>
    <dbReference type="NCBI Taxonomy" id="111878"/>
    <lineage>
        <taxon>Eukaryota</taxon>
        <taxon>Metazoa</taxon>
        <taxon>Porifera</taxon>
        <taxon>Hexactinellida</taxon>
        <taxon>Hexasterophora</taxon>
        <taxon>Lyssacinosida</taxon>
        <taxon>Leucopsacidae</taxon>
        <taxon>Oopsacas</taxon>
    </lineage>
</organism>
<protein>
    <submittedName>
        <fullName evidence="2">Uncharacterized protein</fullName>
    </submittedName>
</protein>
<dbReference type="EMBL" id="JAKMXF010000044">
    <property type="protein sequence ID" value="KAI6659867.1"/>
    <property type="molecule type" value="Genomic_DNA"/>
</dbReference>
<comment type="caution">
    <text evidence="2">The sequence shown here is derived from an EMBL/GenBank/DDBJ whole genome shotgun (WGS) entry which is preliminary data.</text>
</comment>
<reference evidence="2 3" key="1">
    <citation type="journal article" date="2023" name="BMC Biol.">
        <title>The compact genome of the sponge Oopsacas minuta (Hexactinellida) is lacking key metazoan core genes.</title>
        <authorList>
            <person name="Santini S."/>
            <person name="Schenkelaars Q."/>
            <person name="Jourda C."/>
            <person name="Duchesne M."/>
            <person name="Belahbib H."/>
            <person name="Rocher C."/>
            <person name="Selva M."/>
            <person name="Riesgo A."/>
            <person name="Vervoort M."/>
            <person name="Leys S.P."/>
            <person name="Kodjabachian L."/>
            <person name="Le Bivic A."/>
            <person name="Borchiellini C."/>
            <person name="Claverie J.M."/>
            <person name="Renard E."/>
        </authorList>
    </citation>
    <scope>NUCLEOTIDE SEQUENCE [LARGE SCALE GENOMIC DNA]</scope>
    <source>
        <strain evidence="2">SPO-2</strain>
    </source>
</reference>
<proteinExistence type="predicted"/>
<gene>
    <name evidence="2" type="ORF">LOD99_14207</name>
</gene>